<dbReference type="InterPro" id="IPR006027">
    <property type="entry name" value="NusB_RsmB_TIM44"/>
</dbReference>
<dbReference type="CDD" id="cd02440">
    <property type="entry name" value="AdoMet_MTases"/>
    <property type="match status" value="1"/>
</dbReference>
<name>A0A653A749_UNCDX</name>
<evidence type="ECO:0000256" key="14">
    <source>
        <dbReference type="PROSITE-ProRule" id="PRU01023"/>
    </source>
</evidence>
<comment type="caution">
    <text evidence="14">Lacks conserved residue(s) required for the propagation of feature annotation.</text>
</comment>
<feature type="active site" description="Nucleophile" evidence="14">
    <location>
        <position position="386"/>
    </location>
</feature>
<feature type="binding site" evidence="14">
    <location>
        <position position="314"/>
    </location>
    <ligand>
        <name>S-adenosyl-L-methionine</name>
        <dbReference type="ChEBI" id="CHEBI:59789"/>
    </ligand>
</feature>
<dbReference type="PANTHER" id="PTHR22807:SF53">
    <property type="entry name" value="RIBOSOMAL RNA SMALL SUBUNIT METHYLTRANSFERASE B-RELATED"/>
    <property type="match status" value="1"/>
</dbReference>
<dbReference type="Gene3D" id="3.40.50.150">
    <property type="entry name" value="Vaccinia Virus protein VP39"/>
    <property type="match status" value="1"/>
</dbReference>
<dbReference type="InterPro" id="IPR029063">
    <property type="entry name" value="SAM-dependent_MTases_sf"/>
</dbReference>
<dbReference type="InterPro" id="IPR001678">
    <property type="entry name" value="MeTrfase_RsmB-F_NOP2_dom"/>
</dbReference>
<keyword evidence="9 14" id="KW-0949">S-adenosyl-L-methionine</keyword>
<comment type="subcellular location">
    <subcellularLocation>
        <location evidence="2">Cytoplasm</location>
    </subcellularLocation>
</comment>
<dbReference type="InterPro" id="IPR023267">
    <property type="entry name" value="RCMT"/>
</dbReference>
<comment type="function">
    <text evidence="1">Specifically methylates the cytosine at position 967 (m5C967) of 16S rRNA.</text>
</comment>
<evidence type="ECO:0000256" key="11">
    <source>
        <dbReference type="ARBA" id="ARBA00030399"/>
    </source>
</evidence>
<feature type="binding site" evidence="14">
    <location>
        <position position="286"/>
    </location>
    <ligand>
        <name>S-adenosyl-L-methionine</name>
        <dbReference type="ChEBI" id="CHEBI:59789"/>
    </ligand>
</feature>
<evidence type="ECO:0000256" key="1">
    <source>
        <dbReference type="ARBA" id="ARBA00002724"/>
    </source>
</evidence>
<evidence type="ECO:0000256" key="8">
    <source>
        <dbReference type="ARBA" id="ARBA00022679"/>
    </source>
</evidence>
<evidence type="ECO:0000256" key="2">
    <source>
        <dbReference type="ARBA" id="ARBA00004496"/>
    </source>
</evidence>
<gene>
    <name evidence="16" type="primary">sun</name>
    <name evidence="16" type="ORF">TRIP_B320006</name>
</gene>
<keyword evidence="6" id="KW-0698">rRNA processing</keyword>
<dbReference type="SUPFAM" id="SSF53335">
    <property type="entry name" value="S-adenosyl-L-methionine-dependent methyltransferases"/>
    <property type="match status" value="1"/>
</dbReference>
<evidence type="ECO:0000256" key="6">
    <source>
        <dbReference type="ARBA" id="ARBA00022552"/>
    </source>
</evidence>
<dbReference type="GO" id="GO:0008649">
    <property type="term" value="F:rRNA methyltransferase activity"/>
    <property type="evidence" value="ECO:0007669"/>
    <property type="project" value="InterPro"/>
</dbReference>
<dbReference type="PROSITE" id="PS51686">
    <property type="entry name" value="SAM_MT_RSMB_NOP"/>
    <property type="match status" value="1"/>
</dbReference>
<feature type="domain" description="SAM-dependent MTase RsmB/NOP-type" evidence="15">
    <location>
        <begin position="171"/>
        <end position="450"/>
    </location>
</feature>
<dbReference type="GO" id="GO:0003723">
    <property type="term" value="F:RNA binding"/>
    <property type="evidence" value="ECO:0007669"/>
    <property type="project" value="UniProtKB-UniRule"/>
</dbReference>
<dbReference type="PANTHER" id="PTHR22807">
    <property type="entry name" value="NOP2 YEAST -RELATED NOL1/NOP2/FMU SUN DOMAIN-CONTAINING"/>
    <property type="match status" value="1"/>
</dbReference>
<dbReference type="InterPro" id="IPR049560">
    <property type="entry name" value="MeTrfase_RsmB-F_NOP2_cat"/>
</dbReference>
<dbReference type="NCBIfam" id="NF011494">
    <property type="entry name" value="PRK14902.1"/>
    <property type="match status" value="1"/>
</dbReference>
<dbReference type="Pfam" id="PF01029">
    <property type="entry name" value="NusB"/>
    <property type="match status" value="1"/>
</dbReference>
<proteinExistence type="inferred from homology"/>
<keyword evidence="8 14" id="KW-0808">Transferase</keyword>
<evidence type="ECO:0000256" key="10">
    <source>
        <dbReference type="ARBA" id="ARBA00022884"/>
    </source>
</evidence>
<dbReference type="PRINTS" id="PR02008">
    <property type="entry name" value="RCMTFAMILY"/>
</dbReference>
<dbReference type="NCBIfam" id="TIGR00563">
    <property type="entry name" value="rsmB"/>
    <property type="match status" value="1"/>
</dbReference>
<evidence type="ECO:0000256" key="12">
    <source>
        <dbReference type="ARBA" id="ARBA00031088"/>
    </source>
</evidence>
<evidence type="ECO:0000256" key="9">
    <source>
        <dbReference type="ARBA" id="ARBA00022691"/>
    </source>
</evidence>
<evidence type="ECO:0000256" key="13">
    <source>
        <dbReference type="ARBA" id="ARBA00047283"/>
    </source>
</evidence>
<dbReference type="FunFam" id="3.40.50.150:FF:000257">
    <property type="entry name" value="16S rRNA methyltransferase"/>
    <property type="match status" value="1"/>
</dbReference>
<dbReference type="EMBL" id="UPXX01000026">
    <property type="protein sequence ID" value="VBB43788.1"/>
    <property type="molecule type" value="Genomic_DNA"/>
</dbReference>
<dbReference type="InterPro" id="IPR018314">
    <property type="entry name" value="RsmB/NOL1/NOP2-like_CS"/>
</dbReference>
<evidence type="ECO:0000259" key="15">
    <source>
        <dbReference type="PROSITE" id="PS51686"/>
    </source>
</evidence>
<dbReference type="Pfam" id="PF01189">
    <property type="entry name" value="Methyltr_RsmB-F"/>
    <property type="match status" value="1"/>
</dbReference>
<dbReference type="InterPro" id="IPR004573">
    <property type="entry name" value="rRNA_ssu_MeTfrase_B"/>
</dbReference>
<evidence type="ECO:0000313" key="16">
    <source>
        <dbReference type="EMBL" id="VBB43788.1"/>
    </source>
</evidence>
<dbReference type="GO" id="GO:0005737">
    <property type="term" value="C:cytoplasm"/>
    <property type="evidence" value="ECO:0007669"/>
    <property type="project" value="UniProtKB-SubCell"/>
</dbReference>
<dbReference type="InterPro" id="IPR035926">
    <property type="entry name" value="NusB-like_sf"/>
</dbReference>
<dbReference type="PROSITE" id="PS01153">
    <property type="entry name" value="NOL1_NOP2_SUN"/>
    <property type="match status" value="1"/>
</dbReference>
<accession>A0A653A749</accession>
<evidence type="ECO:0000256" key="3">
    <source>
        <dbReference type="ARBA" id="ARBA00007494"/>
    </source>
</evidence>
<comment type="similarity">
    <text evidence="3 14">Belongs to the class I-like SAM-binding methyltransferase superfamily. RsmB/NOP family.</text>
</comment>
<feature type="binding site" evidence="14">
    <location>
        <position position="333"/>
    </location>
    <ligand>
        <name>S-adenosyl-L-methionine</name>
        <dbReference type="ChEBI" id="CHEBI:59789"/>
    </ligand>
</feature>
<evidence type="ECO:0000256" key="7">
    <source>
        <dbReference type="ARBA" id="ARBA00022603"/>
    </source>
</evidence>
<dbReference type="InterPro" id="IPR054728">
    <property type="entry name" value="RsmB-like_ferredoxin"/>
</dbReference>
<reference evidence="16" key="1">
    <citation type="submission" date="2018-07" db="EMBL/GenBank/DDBJ databases">
        <authorList>
            <consortium name="Genoscope - CEA"/>
            <person name="William W."/>
        </authorList>
    </citation>
    <scope>NUCLEOTIDE SEQUENCE</scope>
    <source>
        <strain evidence="16">IK1</strain>
    </source>
</reference>
<evidence type="ECO:0000256" key="4">
    <source>
        <dbReference type="ARBA" id="ARBA00012140"/>
    </source>
</evidence>
<sequence length="462" mass="50463">MGPRDAALEALCALEGPSERLEGGARDILDWPSMPDERDRALAVQLVQGVMRWRARLDWIIARNLRFPFGRIEPRVLNILRLAVFQITRMDRIPASAAVNEAVKQTRASAKPHIAGFVNGLLRGICRGGVPTAFPDRKRELLRHLAVVHSYPEWLVDRWLKEWGMPAAEDLMAAGNRLPDLTVRVNRMRIGRSALIRALADEGVAAERTAYSPEGLVLRGVKGGVERLKTFREGCFQVQGEGAQLFSQLLGPEPGERILDLCAGVGGKTTHLAERLEGRGLVAAVDLQQRRLRALQAAARRLGVAGCIHPVAADAVGGLANVFRTRFDRILVDAPCSGLGVISGHPDIKWRRRAEDIGRLARLQLGILQGAAPLLKEGGVLFYGTCTLTREENEEVVAAFLATRPEMVQEDLRACAPKGVQPLIDANGFLEILPHVHGLDGFFGALLRRRGGDRAGMPGRSG</sequence>
<dbReference type="Gene3D" id="1.10.940.10">
    <property type="entry name" value="NusB-like"/>
    <property type="match status" value="1"/>
</dbReference>
<keyword evidence="7 14" id="KW-0489">Methyltransferase</keyword>
<dbReference type="AlphaFoldDB" id="A0A653A749"/>
<dbReference type="SUPFAM" id="SSF48013">
    <property type="entry name" value="NusB-like"/>
    <property type="match status" value="1"/>
</dbReference>
<organism evidence="16">
    <name type="scientific">Uncultured Desulfatiglans sp</name>
    <dbReference type="NCBI Taxonomy" id="1748965"/>
    <lineage>
        <taxon>Bacteria</taxon>
        <taxon>Pseudomonadati</taxon>
        <taxon>Thermodesulfobacteriota</taxon>
        <taxon>Desulfobacteria</taxon>
        <taxon>Desulfatiglandales</taxon>
        <taxon>Desulfatiglandaceae</taxon>
        <taxon>Desulfatiglans</taxon>
        <taxon>environmental samples</taxon>
    </lineage>
</organism>
<dbReference type="GO" id="GO:0006355">
    <property type="term" value="P:regulation of DNA-templated transcription"/>
    <property type="evidence" value="ECO:0007669"/>
    <property type="project" value="InterPro"/>
</dbReference>
<keyword evidence="10 14" id="KW-0694">RNA-binding</keyword>
<evidence type="ECO:0000256" key="5">
    <source>
        <dbReference type="ARBA" id="ARBA00022490"/>
    </source>
</evidence>
<keyword evidence="5" id="KW-0963">Cytoplasm</keyword>
<dbReference type="Pfam" id="PF22458">
    <property type="entry name" value="RsmF-B_ferredox"/>
    <property type="match status" value="1"/>
</dbReference>
<dbReference type="EC" id="2.1.1.176" evidence="4"/>
<comment type="catalytic activity">
    <reaction evidence="13">
        <text>cytidine(967) in 16S rRNA + S-adenosyl-L-methionine = 5-methylcytidine(967) in 16S rRNA + S-adenosyl-L-homocysteine + H(+)</text>
        <dbReference type="Rhea" id="RHEA:42748"/>
        <dbReference type="Rhea" id="RHEA-COMP:10219"/>
        <dbReference type="Rhea" id="RHEA-COMP:10220"/>
        <dbReference type="ChEBI" id="CHEBI:15378"/>
        <dbReference type="ChEBI" id="CHEBI:57856"/>
        <dbReference type="ChEBI" id="CHEBI:59789"/>
        <dbReference type="ChEBI" id="CHEBI:74483"/>
        <dbReference type="ChEBI" id="CHEBI:82748"/>
        <dbReference type="EC" id="2.1.1.176"/>
    </reaction>
</comment>
<dbReference type="Gene3D" id="3.30.70.1170">
    <property type="entry name" value="Sun protein, domain 3"/>
    <property type="match status" value="1"/>
</dbReference>
<protein>
    <recommendedName>
        <fullName evidence="4">16S rRNA (cytosine(967)-C(5))-methyltransferase</fullName>
        <ecNumber evidence="4">2.1.1.176</ecNumber>
    </recommendedName>
    <alternativeName>
        <fullName evidence="11">16S rRNA m5C967 methyltransferase</fullName>
    </alternativeName>
    <alternativeName>
        <fullName evidence="12">rRNA (cytosine-C(5)-)-methyltransferase RsmB</fullName>
    </alternativeName>
</protein>